<proteinExistence type="predicted"/>
<comment type="caution">
    <text evidence="1">The sequence shown here is derived from an EMBL/GenBank/DDBJ whole genome shotgun (WGS) entry which is preliminary data.</text>
</comment>
<dbReference type="Proteomes" id="UP000533641">
    <property type="component" value="Unassembled WGS sequence"/>
</dbReference>
<sequence>MNLVICCDGTWNTPDVTENGVPSPTDVVRLYNAPAPSDAGAWNRRLVITRASGLTARAGERRSAAAPARGDTGSLLGIPDDMALLNLALQTAAAVLSEITCSSAKLQIVGAAAAPCRATSSIPSLTP</sequence>
<evidence type="ECO:0000313" key="2">
    <source>
        <dbReference type="Proteomes" id="UP000533641"/>
    </source>
</evidence>
<accession>A0A7W6WC58</accession>
<reference evidence="1 2" key="1">
    <citation type="submission" date="2020-08" db="EMBL/GenBank/DDBJ databases">
        <title>Genomic Encyclopedia of Type Strains, Phase IV (KMG-V): Genome sequencing to study the core and pangenomes of soil and plant-associated prokaryotes.</title>
        <authorList>
            <person name="Whitman W."/>
        </authorList>
    </citation>
    <scope>NUCLEOTIDE SEQUENCE [LARGE SCALE GENOMIC DNA]</scope>
    <source>
        <strain evidence="1 2">SEMIA 402</strain>
    </source>
</reference>
<protein>
    <recommendedName>
        <fullName evidence="3">DUF2235 domain-containing protein</fullName>
    </recommendedName>
</protein>
<dbReference type="AlphaFoldDB" id="A0A7W6WC58"/>
<evidence type="ECO:0000313" key="1">
    <source>
        <dbReference type="EMBL" id="MBB4272450.1"/>
    </source>
</evidence>
<organism evidence="1 2">
    <name type="scientific">Rhizobium mongolense</name>
    <dbReference type="NCBI Taxonomy" id="57676"/>
    <lineage>
        <taxon>Bacteria</taxon>
        <taxon>Pseudomonadati</taxon>
        <taxon>Pseudomonadota</taxon>
        <taxon>Alphaproteobacteria</taxon>
        <taxon>Hyphomicrobiales</taxon>
        <taxon>Rhizobiaceae</taxon>
        <taxon>Rhizobium/Agrobacterium group</taxon>
        <taxon>Rhizobium</taxon>
    </lineage>
</organism>
<dbReference type="RefSeq" id="WP_210313976.1">
    <property type="nucleotide sequence ID" value="NZ_JACIGM010000001.1"/>
</dbReference>
<gene>
    <name evidence="1" type="ORF">GGE12_000192</name>
</gene>
<dbReference type="EMBL" id="JACIGM010000001">
    <property type="protein sequence ID" value="MBB4272450.1"/>
    <property type="molecule type" value="Genomic_DNA"/>
</dbReference>
<evidence type="ECO:0008006" key="3">
    <source>
        <dbReference type="Google" id="ProtNLM"/>
    </source>
</evidence>
<name>A0A7W6WC58_9HYPH</name>